<dbReference type="Proteomes" id="UP000253868">
    <property type="component" value="Chromosome"/>
</dbReference>
<dbReference type="AlphaFoldDB" id="A0A345HR83"/>
<organism evidence="1 2">
    <name type="scientific">Streptomyces paludis</name>
    <dbReference type="NCBI Taxonomy" id="2282738"/>
    <lineage>
        <taxon>Bacteria</taxon>
        <taxon>Bacillati</taxon>
        <taxon>Actinomycetota</taxon>
        <taxon>Actinomycetes</taxon>
        <taxon>Kitasatosporales</taxon>
        <taxon>Streptomycetaceae</taxon>
        <taxon>Streptomyces</taxon>
    </lineage>
</organism>
<reference evidence="2" key="1">
    <citation type="submission" date="2018-07" db="EMBL/GenBank/DDBJ databases">
        <authorList>
            <person name="Zhao J."/>
        </authorList>
    </citation>
    <scope>NUCLEOTIDE SEQUENCE [LARGE SCALE GENOMIC DNA]</scope>
    <source>
        <strain evidence="2">GSSD-12</strain>
    </source>
</reference>
<dbReference type="EMBL" id="CP031194">
    <property type="protein sequence ID" value="AXG79207.1"/>
    <property type="molecule type" value="Genomic_DNA"/>
</dbReference>
<gene>
    <name evidence="1" type="ORF">DVK44_17805</name>
</gene>
<protein>
    <submittedName>
        <fullName evidence="1">Uncharacterized protein</fullName>
    </submittedName>
</protein>
<accession>A0A345HR83</accession>
<dbReference type="KEGG" id="spad:DVK44_17805"/>
<sequence length="76" mass="7188">MSAEALSAPVAGSSITSDTAAARLPPGVRAGLSGFSSGLAFPAAAVAIAEDLVVRRGRDGPAVGSSGGAVMGSFQG</sequence>
<proteinExistence type="predicted"/>
<evidence type="ECO:0000313" key="2">
    <source>
        <dbReference type="Proteomes" id="UP000253868"/>
    </source>
</evidence>
<keyword evidence="2" id="KW-1185">Reference proteome</keyword>
<evidence type="ECO:0000313" key="1">
    <source>
        <dbReference type="EMBL" id="AXG79207.1"/>
    </source>
</evidence>
<name>A0A345HR83_9ACTN</name>